<name>A0ABQ7EL61_BRACR</name>
<comment type="caution">
    <text evidence="1">The sequence shown here is derived from an EMBL/GenBank/DDBJ whole genome shotgun (WGS) entry which is preliminary data.</text>
</comment>
<sequence>MRCCAPDLKAHRGSLQAWTHTQSKLEEGSKVSHLMILLLNDLCYLRPLQAVHGMIQPKWREEEMEDSSIKSEREGGALHKAYHGAIMRSPSSLDLPYTRSQA</sequence>
<accession>A0ABQ7EL61</accession>
<organism evidence="1 2">
    <name type="scientific">Brassica cretica</name>
    <name type="common">Mustard</name>
    <dbReference type="NCBI Taxonomy" id="69181"/>
    <lineage>
        <taxon>Eukaryota</taxon>
        <taxon>Viridiplantae</taxon>
        <taxon>Streptophyta</taxon>
        <taxon>Embryophyta</taxon>
        <taxon>Tracheophyta</taxon>
        <taxon>Spermatophyta</taxon>
        <taxon>Magnoliopsida</taxon>
        <taxon>eudicotyledons</taxon>
        <taxon>Gunneridae</taxon>
        <taxon>Pentapetalae</taxon>
        <taxon>rosids</taxon>
        <taxon>malvids</taxon>
        <taxon>Brassicales</taxon>
        <taxon>Brassicaceae</taxon>
        <taxon>Brassiceae</taxon>
        <taxon>Brassica</taxon>
    </lineage>
</organism>
<evidence type="ECO:0000313" key="2">
    <source>
        <dbReference type="Proteomes" id="UP000266723"/>
    </source>
</evidence>
<proteinExistence type="predicted"/>
<dbReference type="EMBL" id="QGKV02000299">
    <property type="protein sequence ID" value="KAF3597100.1"/>
    <property type="molecule type" value="Genomic_DNA"/>
</dbReference>
<dbReference type="Proteomes" id="UP000266723">
    <property type="component" value="Unassembled WGS sequence"/>
</dbReference>
<protein>
    <submittedName>
        <fullName evidence="1">Uncharacterized protein</fullName>
    </submittedName>
</protein>
<keyword evidence="2" id="KW-1185">Reference proteome</keyword>
<evidence type="ECO:0000313" key="1">
    <source>
        <dbReference type="EMBL" id="KAF3597100.1"/>
    </source>
</evidence>
<gene>
    <name evidence="1" type="ORF">DY000_02024027</name>
</gene>
<reference evidence="1 2" key="1">
    <citation type="journal article" date="2020" name="BMC Genomics">
        <title>Intraspecific diversification of the crop wild relative Brassica cretica Lam. using demographic model selection.</title>
        <authorList>
            <person name="Kioukis A."/>
            <person name="Michalopoulou V.A."/>
            <person name="Briers L."/>
            <person name="Pirintsos S."/>
            <person name="Studholme D.J."/>
            <person name="Pavlidis P."/>
            <person name="Sarris P.F."/>
        </authorList>
    </citation>
    <scope>NUCLEOTIDE SEQUENCE [LARGE SCALE GENOMIC DNA]</scope>
    <source>
        <strain evidence="2">cv. PFS-1207/04</strain>
    </source>
</reference>